<feature type="compositionally biased region" description="Polar residues" evidence="1">
    <location>
        <begin position="154"/>
        <end position="163"/>
    </location>
</feature>
<reference evidence="2 3" key="1">
    <citation type="journal article" date="2022" name="bioRxiv">
        <title>Genomics of Preaxostyla Flagellates Illuminates Evolutionary Transitions and the Path Towards Mitochondrial Loss.</title>
        <authorList>
            <person name="Novak L.V.F."/>
            <person name="Treitli S.C."/>
            <person name="Pyrih J."/>
            <person name="Halakuc P."/>
            <person name="Pipaliya S.V."/>
            <person name="Vacek V."/>
            <person name="Brzon O."/>
            <person name="Soukal P."/>
            <person name="Eme L."/>
            <person name="Dacks J.B."/>
            <person name="Karnkowska A."/>
            <person name="Elias M."/>
            <person name="Hampl V."/>
        </authorList>
    </citation>
    <scope>NUCLEOTIDE SEQUENCE [LARGE SCALE GENOMIC DNA]</scope>
    <source>
        <strain evidence="2">NAU3</strain>
        <tissue evidence="2">Gut</tissue>
    </source>
</reference>
<feature type="region of interest" description="Disordered" evidence="1">
    <location>
        <begin position="151"/>
        <end position="202"/>
    </location>
</feature>
<dbReference type="EMBL" id="JARBJD010000129">
    <property type="protein sequence ID" value="KAK2950834.1"/>
    <property type="molecule type" value="Genomic_DNA"/>
</dbReference>
<protein>
    <submittedName>
        <fullName evidence="2">Uncharacterized protein</fullName>
    </submittedName>
</protein>
<comment type="caution">
    <text evidence="2">The sequence shown here is derived from an EMBL/GenBank/DDBJ whole genome shotgun (WGS) entry which is preliminary data.</text>
</comment>
<evidence type="ECO:0000313" key="3">
    <source>
        <dbReference type="Proteomes" id="UP001281761"/>
    </source>
</evidence>
<feature type="compositionally biased region" description="Low complexity" evidence="1">
    <location>
        <begin position="105"/>
        <end position="117"/>
    </location>
</feature>
<evidence type="ECO:0000256" key="1">
    <source>
        <dbReference type="SAM" id="MobiDB-lite"/>
    </source>
</evidence>
<evidence type="ECO:0000313" key="2">
    <source>
        <dbReference type="EMBL" id="KAK2950834.1"/>
    </source>
</evidence>
<sequence>MHKPHFERRFGSIKAFSGTPVLSPRNMSILSTNFGYCSSYAPSAHSLHSLSLIPSSHSSIPALRCIPTNSSLFFTSFLSPPSLHLSHRHSATHSPTIPPSPPTPLQATPTLLPPSISHTTHPLLSHLSLSPTLPNISSSFLSAPRYDARHRSTAKSMKSTSNADDLRPTRISSSSPASPSPHTSNTRNADDSANVTQHAAKEGSAGFEATRAMGALSVQLGTTHRCIVLCVVFRMYDRERYHTKQTLFSSTRKSAIRDSIGWE</sequence>
<feature type="compositionally biased region" description="Low complexity" evidence="1">
    <location>
        <begin position="172"/>
        <end position="181"/>
    </location>
</feature>
<organism evidence="2 3">
    <name type="scientific">Blattamonas nauphoetae</name>
    <dbReference type="NCBI Taxonomy" id="2049346"/>
    <lineage>
        <taxon>Eukaryota</taxon>
        <taxon>Metamonada</taxon>
        <taxon>Preaxostyla</taxon>
        <taxon>Oxymonadida</taxon>
        <taxon>Blattamonas</taxon>
    </lineage>
</organism>
<name>A0ABQ9XHD6_9EUKA</name>
<dbReference type="Proteomes" id="UP001281761">
    <property type="component" value="Unassembled WGS sequence"/>
</dbReference>
<gene>
    <name evidence="2" type="ORF">BLNAU_14252</name>
</gene>
<feature type="compositionally biased region" description="Polar residues" evidence="1">
    <location>
        <begin position="182"/>
        <end position="197"/>
    </location>
</feature>
<feature type="region of interest" description="Disordered" evidence="1">
    <location>
        <begin position="85"/>
        <end position="117"/>
    </location>
</feature>
<accession>A0ABQ9XHD6</accession>
<keyword evidence="3" id="KW-1185">Reference proteome</keyword>
<proteinExistence type="predicted"/>